<dbReference type="EMBL" id="BAAATZ010000020">
    <property type="protein sequence ID" value="GAA2731482.1"/>
    <property type="molecule type" value="Genomic_DNA"/>
</dbReference>
<reference evidence="1 2" key="1">
    <citation type="journal article" date="2019" name="Int. J. Syst. Evol. Microbiol.">
        <title>The Global Catalogue of Microorganisms (GCM) 10K type strain sequencing project: providing services to taxonomists for standard genome sequencing and annotation.</title>
        <authorList>
            <consortium name="The Broad Institute Genomics Platform"/>
            <consortium name="The Broad Institute Genome Sequencing Center for Infectious Disease"/>
            <person name="Wu L."/>
            <person name="Ma J."/>
        </authorList>
    </citation>
    <scope>NUCLEOTIDE SEQUENCE [LARGE SCALE GENOMIC DNA]</scope>
    <source>
        <strain evidence="1 2">JCM 8201</strain>
    </source>
</reference>
<evidence type="ECO:0008006" key="3">
    <source>
        <dbReference type="Google" id="ProtNLM"/>
    </source>
</evidence>
<dbReference type="Gene3D" id="1.50.10.20">
    <property type="match status" value="1"/>
</dbReference>
<evidence type="ECO:0000313" key="2">
    <source>
        <dbReference type="Proteomes" id="UP001501842"/>
    </source>
</evidence>
<dbReference type="Pfam" id="PF05147">
    <property type="entry name" value="LANC_like"/>
    <property type="match status" value="1"/>
</dbReference>
<dbReference type="PRINTS" id="PR01955">
    <property type="entry name" value="LANCFRANKIA"/>
</dbReference>
<sequence>MTSQSAGQSLADGAAGRALLHVERALQDGEWSEAQTVIRQAVADPVDSGPNAGLYYGAPAVAFVLTAASADGRPRYLDASRTLEKHVKAVTERRLTQAIMTVRTGRPTVFADYDLFKGLTGLGALLLVRTPGSEVFGGILTYLTRLTRPRTLDGLQVPGWWVDHHPDTALPTPGGHANLGMAHGAAGILALLALAARAGHTVNGQREAIESLTDFFDRWRQDSADGPWWPQWLTRDDLRTGLLTSHTRSGRPSWCYGAIGIARALQLAAEATGQESNRKTAETALAANLADRHLDRLDTPGLCHGLAGVYQTAYRAARDARHPSIAERLPALAARLAALPEGGSDGMLTGAAGIALVTETARHNAPPVSDWDRCLLIT</sequence>
<proteinExistence type="predicted"/>
<accession>A0ABN3UIU2</accession>
<dbReference type="CDD" id="cd04793">
    <property type="entry name" value="LanC"/>
    <property type="match status" value="1"/>
</dbReference>
<gene>
    <name evidence="1" type="ORF">GCM10010439_47010</name>
</gene>
<dbReference type="PRINTS" id="PR01950">
    <property type="entry name" value="LANCSUPER"/>
</dbReference>
<dbReference type="InterPro" id="IPR033889">
    <property type="entry name" value="LanC"/>
</dbReference>
<dbReference type="RefSeq" id="WP_344452840.1">
    <property type="nucleotide sequence ID" value="NZ_BAAATZ010000020.1"/>
</dbReference>
<dbReference type="SUPFAM" id="SSF158745">
    <property type="entry name" value="LanC-like"/>
    <property type="match status" value="1"/>
</dbReference>
<name>A0ABN3UIU2_9ACTN</name>
<protein>
    <recommendedName>
        <fullName evidence="3">Lanthionine synthetase-like protein</fullName>
    </recommendedName>
</protein>
<keyword evidence="2" id="KW-1185">Reference proteome</keyword>
<dbReference type="Proteomes" id="UP001501842">
    <property type="component" value="Unassembled WGS sequence"/>
</dbReference>
<organism evidence="1 2">
    <name type="scientific">Actinocorallia aurantiaca</name>
    <dbReference type="NCBI Taxonomy" id="46204"/>
    <lineage>
        <taxon>Bacteria</taxon>
        <taxon>Bacillati</taxon>
        <taxon>Actinomycetota</taxon>
        <taxon>Actinomycetes</taxon>
        <taxon>Streptosporangiales</taxon>
        <taxon>Thermomonosporaceae</taxon>
        <taxon>Actinocorallia</taxon>
    </lineage>
</organism>
<comment type="caution">
    <text evidence="1">The sequence shown here is derived from an EMBL/GenBank/DDBJ whole genome shotgun (WGS) entry which is preliminary data.</text>
</comment>
<dbReference type="InterPro" id="IPR007822">
    <property type="entry name" value="LANC-like"/>
</dbReference>
<dbReference type="SMART" id="SM01260">
    <property type="entry name" value="LANC_like"/>
    <property type="match status" value="1"/>
</dbReference>
<evidence type="ECO:0000313" key="1">
    <source>
        <dbReference type="EMBL" id="GAA2731482.1"/>
    </source>
</evidence>